<evidence type="ECO:0000256" key="6">
    <source>
        <dbReference type="SAM" id="Phobius"/>
    </source>
</evidence>
<comment type="subcellular location">
    <subcellularLocation>
        <location evidence="1">Cell membrane</location>
        <topology evidence="1">Multi-pass membrane protein</topology>
    </subcellularLocation>
</comment>
<dbReference type="RefSeq" id="WP_262654757.1">
    <property type="nucleotide sequence ID" value="NZ_JAOQKE010000010.1"/>
</dbReference>
<feature type="transmembrane region" description="Helical" evidence="6">
    <location>
        <begin position="51"/>
        <end position="69"/>
    </location>
</feature>
<keyword evidence="3 6" id="KW-0812">Transmembrane</keyword>
<proteinExistence type="predicted"/>
<feature type="transmembrane region" description="Helical" evidence="6">
    <location>
        <begin position="155"/>
        <end position="175"/>
    </location>
</feature>
<organism evidence="7 8">
    <name type="scientific">Muricoprocola aceti</name>
    <dbReference type="NCBI Taxonomy" id="2981772"/>
    <lineage>
        <taxon>Bacteria</taxon>
        <taxon>Bacillati</taxon>
        <taxon>Bacillota</taxon>
        <taxon>Clostridia</taxon>
        <taxon>Lachnospirales</taxon>
        <taxon>Lachnospiraceae</taxon>
        <taxon>Muricoprocola</taxon>
    </lineage>
</organism>
<sequence length="207" mass="22580">MKKSGWTMRKAIMVFCVGCVMAALLMQTFLFQQSLKRQIRTESIADNENTLTFMLTFTIVIFVVAYLAFTYTGLGSRLKAIGAGETAARFAGIRVDRTKMLIYMTAGCITGLAAFINSVKVGSVTSTAGNQLETQIMIALVLGGMPVNGGAKVRFYNIIFGVMTYKVLSGGLVMLMIPTQLQQLILGIIFLIEVALFSDRKTGMIVK</sequence>
<evidence type="ECO:0000256" key="3">
    <source>
        <dbReference type="ARBA" id="ARBA00022692"/>
    </source>
</evidence>
<keyword evidence="8" id="KW-1185">Reference proteome</keyword>
<feature type="transmembrane region" description="Helical" evidence="6">
    <location>
        <begin position="100"/>
        <end position="119"/>
    </location>
</feature>
<name>A0ABT2SLX2_9FIRM</name>
<comment type="caution">
    <text evidence="7">The sequence shown here is derived from an EMBL/GenBank/DDBJ whole genome shotgun (WGS) entry which is preliminary data.</text>
</comment>
<dbReference type="Proteomes" id="UP001652338">
    <property type="component" value="Unassembled WGS sequence"/>
</dbReference>
<dbReference type="PANTHER" id="PTHR32196">
    <property type="entry name" value="ABC TRANSPORTER PERMEASE PROTEIN YPHD-RELATED-RELATED"/>
    <property type="match status" value="1"/>
</dbReference>
<evidence type="ECO:0000256" key="4">
    <source>
        <dbReference type="ARBA" id="ARBA00022989"/>
    </source>
</evidence>
<keyword evidence="5 6" id="KW-0472">Membrane</keyword>
<reference evidence="7 8" key="1">
    <citation type="journal article" date="2021" name="ISME Commun">
        <title>Automated analysis of genomic sequences facilitates high-throughput and comprehensive description of bacteria.</title>
        <authorList>
            <person name="Hitch T.C.A."/>
        </authorList>
    </citation>
    <scope>NUCLEOTIDE SEQUENCE [LARGE SCALE GENOMIC DNA]</scope>
    <source>
        <strain evidence="7 8">Sanger_29</strain>
    </source>
</reference>
<feature type="transmembrane region" description="Helical" evidence="6">
    <location>
        <begin position="131"/>
        <end position="148"/>
    </location>
</feature>
<dbReference type="Pfam" id="PF02653">
    <property type="entry name" value="BPD_transp_2"/>
    <property type="match status" value="1"/>
</dbReference>
<protein>
    <recommendedName>
        <fullName evidence="9">ABC transporter permease</fullName>
    </recommendedName>
</protein>
<dbReference type="InterPro" id="IPR001851">
    <property type="entry name" value="ABC_transp_permease"/>
</dbReference>
<dbReference type="EMBL" id="JAOQKE010000010">
    <property type="protein sequence ID" value="MCU6725486.1"/>
    <property type="molecule type" value="Genomic_DNA"/>
</dbReference>
<keyword evidence="2" id="KW-1003">Cell membrane</keyword>
<feature type="transmembrane region" description="Helical" evidence="6">
    <location>
        <begin position="181"/>
        <end position="198"/>
    </location>
</feature>
<evidence type="ECO:0000256" key="5">
    <source>
        <dbReference type="ARBA" id="ARBA00023136"/>
    </source>
</evidence>
<evidence type="ECO:0000313" key="8">
    <source>
        <dbReference type="Proteomes" id="UP001652338"/>
    </source>
</evidence>
<gene>
    <name evidence="7" type="ORF">OCV47_09010</name>
</gene>
<evidence type="ECO:0000256" key="2">
    <source>
        <dbReference type="ARBA" id="ARBA00022475"/>
    </source>
</evidence>
<evidence type="ECO:0008006" key="9">
    <source>
        <dbReference type="Google" id="ProtNLM"/>
    </source>
</evidence>
<feature type="transmembrane region" description="Helical" evidence="6">
    <location>
        <begin position="12"/>
        <end position="31"/>
    </location>
</feature>
<evidence type="ECO:0000256" key="1">
    <source>
        <dbReference type="ARBA" id="ARBA00004651"/>
    </source>
</evidence>
<evidence type="ECO:0000313" key="7">
    <source>
        <dbReference type="EMBL" id="MCU6725486.1"/>
    </source>
</evidence>
<keyword evidence="4 6" id="KW-1133">Transmembrane helix</keyword>
<accession>A0ABT2SLX2</accession>